<dbReference type="EMBL" id="BAAAQM010000041">
    <property type="protein sequence ID" value="GAA1988764.1"/>
    <property type="molecule type" value="Genomic_DNA"/>
</dbReference>
<dbReference type="Gene3D" id="3.40.710.10">
    <property type="entry name" value="DD-peptidase/beta-lactamase superfamily"/>
    <property type="match status" value="1"/>
</dbReference>
<evidence type="ECO:0000313" key="3">
    <source>
        <dbReference type="EMBL" id="GAA1988764.1"/>
    </source>
</evidence>
<feature type="region of interest" description="Disordered" evidence="1">
    <location>
        <begin position="209"/>
        <end position="240"/>
    </location>
</feature>
<dbReference type="InterPro" id="IPR012338">
    <property type="entry name" value="Beta-lactam/transpept-like"/>
</dbReference>
<gene>
    <name evidence="3" type="ORF">GCM10009838_59460</name>
</gene>
<comment type="caution">
    <text evidence="3">The sequence shown here is derived from an EMBL/GenBank/DDBJ whole genome shotgun (WGS) entry which is preliminary data.</text>
</comment>
<dbReference type="InterPro" id="IPR052907">
    <property type="entry name" value="Beta-lactamase/esterase"/>
</dbReference>
<sequence length="376" mass="39461">MAEIQGTYDKRFTAVADTLAEILDRDDVGASAAVFVAGEPVVDIWGGHADAARTTPWEHDTITTVMSTTKPMTALCALLLADRGDLDLDAPVAAYWPEFAAAGKDGVLVRHLLSHTAGLADWPGTMTVDELYDWQAATARLAAAPPQWEPGTACGYHSMTFGFLVGEVVRRVTGRSLGRFFAEEIAGPLGADFHIGLPAEHDGRVASLVPPPGLTDEFSSASAAPAADPGDGEQAGETARGGVRIKDAGTAAWRRAEIPAANGIGNARSVALVQNVLGNGGVAQGVRLLSEAGCEPAWRPEFSGEDRVLGIASTYSTGFGVFGTTFGWGGWGGSMVMTDPKAHMTVAYVMNRMLDPRTQNDGRGLSLVMSAYDGLR</sequence>
<feature type="domain" description="Beta-lactamase-related" evidence="2">
    <location>
        <begin position="25"/>
        <end position="357"/>
    </location>
</feature>
<dbReference type="GO" id="GO:0016787">
    <property type="term" value="F:hydrolase activity"/>
    <property type="evidence" value="ECO:0007669"/>
    <property type="project" value="UniProtKB-KW"/>
</dbReference>
<proteinExistence type="predicted"/>
<dbReference type="RefSeq" id="WP_344660457.1">
    <property type="nucleotide sequence ID" value="NZ_BAAAQM010000041.1"/>
</dbReference>
<protein>
    <submittedName>
        <fullName evidence="3">Serine hydrolase domain-containing protein</fullName>
    </submittedName>
</protein>
<dbReference type="SUPFAM" id="SSF56601">
    <property type="entry name" value="beta-lactamase/transpeptidase-like"/>
    <property type="match status" value="1"/>
</dbReference>
<dbReference type="Pfam" id="PF00144">
    <property type="entry name" value="Beta-lactamase"/>
    <property type="match status" value="1"/>
</dbReference>
<evidence type="ECO:0000256" key="1">
    <source>
        <dbReference type="SAM" id="MobiDB-lite"/>
    </source>
</evidence>
<keyword evidence="4" id="KW-1185">Reference proteome</keyword>
<dbReference type="PANTHER" id="PTHR43319">
    <property type="entry name" value="BETA-LACTAMASE-RELATED"/>
    <property type="match status" value="1"/>
</dbReference>
<dbReference type="PANTHER" id="PTHR43319:SF3">
    <property type="entry name" value="BETA-LACTAMASE-RELATED DOMAIN-CONTAINING PROTEIN"/>
    <property type="match status" value="1"/>
</dbReference>
<dbReference type="Proteomes" id="UP001499854">
    <property type="component" value="Unassembled WGS sequence"/>
</dbReference>
<evidence type="ECO:0000313" key="4">
    <source>
        <dbReference type="Proteomes" id="UP001499854"/>
    </source>
</evidence>
<keyword evidence="3" id="KW-0378">Hydrolase</keyword>
<organism evidence="3 4">
    <name type="scientific">Catenulispora subtropica</name>
    <dbReference type="NCBI Taxonomy" id="450798"/>
    <lineage>
        <taxon>Bacteria</taxon>
        <taxon>Bacillati</taxon>
        <taxon>Actinomycetota</taxon>
        <taxon>Actinomycetes</taxon>
        <taxon>Catenulisporales</taxon>
        <taxon>Catenulisporaceae</taxon>
        <taxon>Catenulispora</taxon>
    </lineage>
</organism>
<evidence type="ECO:0000259" key="2">
    <source>
        <dbReference type="Pfam" id="PF00144"/>
    </source>
</evidence>
<feature type="compositionally biased region" description="Low complexity" evidence="1">
    <location>
        <begin position="216"/>
        <end position="229"/>
    </location>
</feature>
<dbReference type="InterPro" id="IPR001466">
    <property type="entry name" value="Beta-lactam-related"/>
</dbReference>
<reference evidence="3 4" key="1">
    <citation type="journal article" date="2019" name="Int. J. Syst. Evol. Microbiol.">
        <title>The Global Catalogue of Microorganisms (GCM) 10K type strain sequencing project: providing services to taxonomists for standard genome sequencing and annotation.</title>
        <authorList>
            <consortium name="The Broad Institute Genomics Platform"/>
            <consortium name="The Broad Institute Genome Sequencing Center for Infectious Disease"/>
            <person name="Wu L."/>
            <person name="Ma J."/>
        </authorList>
    </citation>
    <scope>NUCLEOTIDE SEQUENCE [LARGE SCALE GENOMIC DNA]</scope>
    <source>
        <strain evidence="3 4">JCM 16013</strain>
    </source>
</reference>
<name>A0ABN2SLR4_9ACTN</name>
<accession>A0ABN2SLR4</accession>